<organism evidence="2 3">
    <name type="scientific">Pseudaestuariivita atlantica</name>
    <dbReference type="NCBI Taxonomy" id="1317121"/>
    <lineage>
        <taxon>Bacteria</taxon>
        <taxon>Pseudomonadati</taxon>
        <taxon>Pseudomonadota</taxon>
        <taxon>Alphaproteobacteria</taxon>
        <taxon>Rhodobacterales</taxon>
        <taxon>Paracoccaceae</taxon>
        <taxon>Pseudaestuariivita</taxon>
    </lineage>
</organism>
<dbReference type="GO" id="GO:0016740">
    <property type="term" value="F:transferase activity"/>
    <property type="evidence" value="ECO:0007669"/>
    <property type="project" value="UniProtKB-KW"/>
</dbReference>
<keyword evidence="2" id="KW-0808">Transferase</keyword>
<dbReference type="OrthoDB" id="7365442at2"/>
<dbReference type="Pfam" id="PF00117">
    <property type="entry name" value="GATase"/>
    <property type="match status" value="1"/>
</dbReference>
<gene>
    <name evidence="2" type="ORF">ATO11_01545</name>
</gene>
<dbReference type="AlphaFoldDB" id="A0A0L1JU94"/>
<dbReference type="STRING" id="1317121.ATO11_01545"/>
<sequence length="229" mass="24679">MHIGILVAGHAPEPLVPEYGTYHDMFARFLDGHGLTFTGYTTVDGELPGSVHDADGWLITGSKHGVYEYHAFIPPLEDFIRDAHAARVPMVGICFGHQIIARALGARVEKFAGGWRVGPTVYDTPDGPLELNAYHQDQVLTVPEGASVIASNPGCAIAGLQYGDWGWSIQPHPEFPDAFVSGLIASRGRGVVPDDILDIAEARLDGQNDNARVADRIAQFFHASKARAA</sequence>
<accession>A0A0L1JU94</accession>
<dbReference type="CDD" id="cd01741">
    <property type="entry name" value="GATase1_1"/>
    <property type="match status" value="1"/>
</dbReference>
<protein>
    <submittedName>
        <fullName evidence="2">Glutamine amidotransferase</fullName>
    </submittedName>
</protein>
<proteinExistence type="predicted"/>
<evidence type="ECO:0000259" key="1">
    <source>
        <dbReference type="Pfam" id="PF00117"/>
    </source>
</evidence>
<dbReference type="InterPro" id="IPR017926">
    <property type="entry name" value="GATASE"/>
</dbReference>
<evidence type="ECO:0000313" key="2">
    <source>
        <dbReference type="EMBL" id="KNG95336.1"/>
    </source>
</evidence>
<dbReference type="PANTHER" id="PTHR42695:SF5">
    <property type="entry name" value="GLUTAMINE AMIDOTRANSFERASE YLR126C-RELATED"/>
    <property type="match status" value="1"/>
</dbReference>
<dbReference type="EMBL" id="AQQZ01000001">
    <property type="protein sequence ID" value="KNG95336.1"/>
    <property type="molecule type" value="Genomic_DNA"/>
</dbReference>
<dbReference type="PATRIC" id="fig|1317121.7.peg.307"/>
<keyword evidence="3" id="KW-1185">Reference proteome</keyword>
<comment type="caution">
    <text evidence="2">The sequence shown here is derived from an EMBL/GenBank/DDBJ whole genome shotgun (WGS) entry which is preliminary data.</text>
</comment>
<evidence type="ECO:0000313" key="3">
    <source>
        <dbReference type="Proteomes" id="UP000036938"/>
    </source>
</evidence>
<keyword evidence="2" id="KW-0315">Glutamine amidotransferase</keyword>
<dbReference type="SUPFAM" id="SSF52317">
    <property type="entry name" value="Class I glutamine amidotransferase-like"/>
    <property type="match status" value="1"/>
</dbReference>
<dbReference type="Proteomes" id="UP000036938">
    <property type="component" value="Unassembled WGS sequence"/>
</dbReference>
<name>A0A0L1JU94_9RHOB</name>
<feature type="domain" description="Glutamine amidotransferase" evidence="1">
    <location>
        <begin position="73"/>
        <end position="175"/>
    </location>
</feature>
<dbReference type="PROSITE" id="PS51273">
    <property type="entry name" value="GATASE_TYPE_1"/>
    <property type="match status" value="1"/>
</dbReference>
<dbReference type="PANTHER" id="PTHR42695">
    <property type="entry name" value="GLUTAMINE AMIDOTRANSFERASE YLR126C-RELATED"/>
    <property type="match status" value="1"/>
</dbReference>
<dbReference type="InterPro" id="IPR044992">
    <property type="entry name" value="ChyE-like"/>
</dbReference>
<dbReference type="InterPro" id="IPR029062">
    <property type="entry name" value="Class_I_gatase-like"/>
</dbReference>
<dbReference type="Gene3D" id="3.40.50.880">
    <property type="match status" value="1"/>
</dbReference>
<reference evidence="2 3" key="1">
    <citation type="journal article" date="2015" name="Int. J. Syst. Evol. Microbiol.">
        <title>Aestuariivita atlantica sp. nov., isolated from deep sea sediment of the Atlantic Ocean.</title>
        <authorList>
            <person name="Li G."/>
            <person name="Lai Q."/>
            <person name="Du Y."/>
            <person name="Liu X."/>
            <person name="Sun F."/>
            <person name="Shao Z."/>
        </authorList>
    </citation>
    <scope>NUCLEOTIDE SEQUENCE [LARGE SCALE GENOMIC DNA]</scope>
    <source>
        <strain evidence="2 3">22II-S11-z3</strain>
    </source>
</reference>
<dbReference type="RefSeq" id="WP_050529057.1">
    <property type="nucleotide sequence ID" value="NZ_AQQZ01000001.1"/>
</dbReference>
<dbReference type="GO" id="GO:0005829">
    <property type="term" value="C:cytosol"/>
    <property type="evidence" value="ECO:0007669"/>
    <property type="project" value="TreeGrafter"/>
</dbReference>